<evidence type="ECO:0000256" key="10">
    <source>
        <dbReference type="SAM" id="SignalP"/>
    </source>
</evidence>
<feature type="domain" description="TonB-dependent receptor-like beta-barrel" evidence="11">
    <location>
        <begin position="441"/>
        <end position="918"/>
    </location>
</feature>
<dbReference type="Gene3D" id="2.60.40.1120">
    <property type="entry name" value="Carboxypeptidase-like, regulatory domain"/>
    <property type="match status" value="1"/>
</dbReference>
<keyword evidence="10" id="KW-0732">Signal</keyword>
<evidence type="ECO:0000256" key="3">
    <source>
        <dbReference type="ARBA" id="ARBA00022452"/>
    </source>
</evidence>
<sequence length="1068" mass="116666">MSKFYSVTRAHLGLLLCLLLVSVTAFGQGTNRTGRVTAQADGTGIPGVNITIKGTTRGVTSDAGGNFQITTPNDAVLVISYIGFKSQEIPVGSKSVINVTLAEDVASLNEVVVTGYSAQSRRDITGAVATVNTKDLLSVPATDVSQQLQGRVAGVTVTNDATPGGGATVRIRGFGTIGNNDPLYIIDGVPTQNLGTINPNDIETFQVLKDASASSIYGSRAANGVVIITTKKGKAGVSQITFSTYYGSQQWARKGEVLNSEELGRYLYLADIGAGKTPAHGQYTYGPSGQVTIPAYVFPSKGAEGTAAVDPAKYSLTPSNIYPITRSANTNWFDEVSQTAPIQNYQLGATGGSETGRYALSVNYFNQEGTVKYIGYDRYSIRANTEFNIKKRIRVGENLTVAYSSRKGGFNNNEEQNAVSGAYKHHPLLPVFDIAGNFAGSRGLNLGNNENPVATLYRQRDNRYNSLRVFGNAYAEVDLPAGFTARTSIGIDANGDRAKYLRRANPEYIEGNFNLELNDQNRYNYQWVWTNTLSYTKTLNSVHKIDAFVGTEAIRQYQEYFDAFRSGFFNDQLSIQSYLDLGARASSANSGRIEQDYSLFSIFGKVNYALGDKYLFQAILRQDKSSRFLSASNSALFPAVSAGWRISEENFFKNGVTFVNDLKLRAGYGITGNQAIGDYNAYTTYRSDTYHNGYPIDGGTTTPTAGFSPQRFGNPNAKWESTASTNFGFDLSMLNNKLEINFDVWSRKTTDMLFTTPFTFTAGDADIPAYNVGSMQNRGIDLAISYRNQVGAFRYNVTGNVATYRNKVLRLNDSDNTQYFGYNSRVPGGGVTVTQAGLPVSSFFGYKVLGIFQTADEAKAWAPFGTTTYNQPGKFKFADINGDNKITDADRTVIGNPHPDFTYGLNVNLGYKAFDLTLFGSGSQGNQIFNYTRYFTDFNTFQGNRSRRALYDAWLPTNTGGTVPTPDANDQVSSLPSTYFIEDGSYFRLKNVQLGYTLPRTVLSALGLGSCQVYIQGQNLLTFTKYTGLNPEISISNNFNSDRNRNLGFDGGYLPVSRTLLIGLNLSF</sequence>
<accession>A0A939GCN8</accession>
<evidence type="ECO:0000313" key="13">
    <source>
        <dbReference type="EMBL" id="MBO0934236.1"/>
    </source>
</evidence>
<dbReference type="InterPro" id="IPR012910">
    <property type="entry name" value="Plug_dom"/>
</dbReference>
<dbReference type="GO" id="GO:0009279">
    <property type="term" value="C:cell outer membrane"/>
    <property type="evidence" value="ECO:0007669"/>
    <property type="project" value="UniProtKB-SubCell"/>
</dbReference>
<feature type="domain" description="TonB-dependent receptor plug" evidence="12">
    <location>
        <begin position="121"/>
        <end position="225"/>
    </location>
</feature>
<evidence type="ECO:0000256" key="1">
    <source>
        <dbReference type="ARBA" id="ARBA00004571"/>
    </source>
</evidence>
<dbReference type="InterPro" id="IPR023996">
    <property type="entry name" value="TonB-dep_OMP_SusC/RagA"/>
</dbReference>
<name>A0A939GCN8_9BACT</name>
<dbReference type="EMBL" id="JAFMYU010000028">
    <property type="protein sequence ID" value="MBO0934236.1"/>
    <property type="molecule type" value="Genomic_DNA"/>
</dbReference>
<comment type="subcellular location">
    <subcellularLocation>
        <location evidence="1 8">Cell outer membrane</location>
        <topology evidence="1 8">Multi-pass membrane protein</topology>
    </subcellularLocation>
</comment>
<dbReference type="Gene3D" id="2.40.170.20">
    <property type="entry name" value="TonB-dependent receptor, beta-barrel domain"/>
    <property type="match status" value="1"/>
</dbReference>
<keyword evidence="3 8" id="KW-1134">Transmembrane beta strand</keyword>
<keyword evidence="13" id="KW-0675">Receptor</keyword>
<gene>
    <name evidence="13" type="ORF">J2I48_24730</name>
</gene>
<dbReference type="InterPro" id="IPR039426">
    <property type="entry name" value="TonB-dep_rcpt-like"/>
</dbReference>
<evidence type="ECO:0000256" key="7">
    <source>
        <dbReference type="ARBA" id="ARBA00023237"/>
    </source>
</evidence>
<dbReference type="Pfam" id="PF00593">
    <property type="entry name" value="TonB_dep_Rec_b-barrel"/>
    <property type="match status" value="1"/>
</dbReference>
<dbReference type="InterPro" id="IPR023997">
    <property type="entry name" value="TonB-dep_OMP_SusC/RagA_CS"/>
</dbReference>
<evidence type="ECO:0000256" key="2">
    <source>
        <dbReference type="ARBA" id="ARBA00022448"/>
    </source>
</evidence>
<evidence type="ECO:0000256" key="8">
    <source>
        <dbReference type="PROSITE-ProRule" id="PRU01360"/>
    </source>
</evidence>
<dbReference type="PROSITE" id="PS52016">
    <property type="entry name" value="TONB_DEPENDENT_REC_3"/>
    <property type="match status" value="1"/>
</dbReference>
<dbReference type="InterPro" id="IPR036942">
    <property type="entry name" value="Beta-barrel_TonB_sf"/>
</dbReference>
<keyword evidence="4 8" id="KW-0812">Transmembrane</keyword>
<dbReference type="Pfam" id="PF13715">
    <property type="entry name" value="CarbopepD_reg_2"/>
    <property type="match status" value="1"/>
</dbReference>
<keyword evidence="5 9" id="KW-0798">TonB box</keyword>
<comment type="similarity">
    <text evidence="8 9">Belongs to the TonB-dependent receptor family.</text>
</comment>
<evidence type="ECO:0000259" key="12">
    <source>
        <dbReference type="Pfam" id="PF07715"/>
    </source>
</evidence>
<dbReference type="NCBIfam" id="TIGR04056">
    <property type="entry name" value="OMP_RagA_SusC"/>
    <property type="match status" value="1"/>
</dbReference>
<dbReference type="NCBIfam" id="TIGR04057">
    <property type="entry name" value="SusC_RagA_signa"/>
    <property type="match status" value="1"/>
</dbReference>
<dbReference type="InterPro" id="IPR008969">
    <property type="entry name" value="CarboxyPept-like_regulatory"/>
</dbReference>
<proteinExistence type="inferred from homology"/>
<dbReference type="AlphaFoldDB" id="A0A939GCN8"/>
<organism evidence="13 14">
    <name type="scientific">Fibrella aquatilis</name>
    <dbReference type="NCBI Taxonomy" id="2817059"/>
    <lineage>
        <taxon>Bacteria</taxon>
        <taxon>Pseudomonadati</taxon>
        <taxon>Bacteroidota</taxon>
        <taxon>Cytophagia</taxon>
        <taxon>Cytophagales</taxon>
        <taxon>Spirosomataceae</taxon>
        <taxon>Fibrella</taxon>
    </lineage>
</organism>
<evidence type="ECO:0000256" key="5">
    <source>
        <dbReference type="ARBA" id="ARBA00023077"/>
    </source>
</evidence>
<dbReference type="Pfam" id="PF07715">
    <property type="entry name" value="Plug"/>
    <property type="match status" value="1"/>
</dbReference>
<keyword evidence="6 8" id="KW-0472">Membrane</keyword>
<dbReference type="Gene3D" id="2.170.130.10">
    <property type="entry name" value="TonB-dependent receptor, plug domain"/>
    <property type="match status" value="1"/>
</dbReference>
<evidence type="ECO:0000313" key="14">
    <source>
        <dbReference type="Proteomes" id="UP000664795"/>
    </source>
</evidence>
<evidence type="ECO:0000256" key="4">
    <source>
        <dbReference type="ARBA" id="ARBA00022692"/>
    </source>
</evidence>
<keyword evidence="2 8" id="KW-0813">Transport</keyword>
<dbReference type="SUPFAM" id="SSF56935">
    <property type="entry name" value="Porins"/>
    <property type="match status" value="1"/>
</dbReference>
<protein>
    <submittedName>
        <fullName evidence="13">TonB-dependent receptor</fullName>
    </submittedName>
</protein>
<feature type="signal peptide" evidence="10">
    <location>
        <begin position="1"/>
        <end position="27"/>
    </location>
</feature>
<feature type="chain" id="PRO_5037497125" evidence="10">
    <location>
        <begin position="28"/>
        <end position="1068"/>
    </location>
</feature>
<reference evidence="13 14" key="1">
    <citation type="submission" date="2021-03" db="EMBL/GenBank/DDBJ databases">
        <title>Fibrella sp. HMF5036 genome sequencing and assembly.</title>
        <authorList>
            <person name="Kang H."/>
            <person name="Kim H."/>
            <person name="Bae S."/>
            <person name="Joh K."/>
        </authorList>
    </citation>
    <scope>NUCLEOTIDE SEQUENCE [LARGE SCALE GENOMIC DNA]</scope>
    <source>
        <strain evidence="13 14">HMF5036</strain>
    </source>
</reference>
<comment type="caution">
    <text evidence="13">The sequence shown here is derived from an EMBL/GenBank/DDBJ whole genome shotgun (WGS) entry which is preliminary data.</text>
</comment>
<evidence type="ECO:0000256" key="6">
    <source>
        <dbReference type="ARBA" id="ARBA00023136"/>
    </source>
</evidence>
<dbReference type="InterPro" id="IPR000531">
    <property type="entry name" value="Beta-barrel_TonB"/>
</dbReference>
<dbReference type="RefSeq" id="WP_207338201.1">
    <property type="nucleotide sequence ID" value="NZ_JAFMYU010000028.1"/>
</dbReference>
<evidence type="ECO:0000259" key="11">
    <source>
        <dbReference type="Pfam" id="PF00593"/>
    </source>
</evidence>
<evidence type="ECO:0000256" key="9">
    <source>
        <dbReference type="RuleBase" id="RU003357"/>
    </source>
</evidence>
<dbReference type="SUPFAM" id="SSF49464">
    <property type="entry name" value="Carboxypeptidase regulatory domain-like"/>
    <property type="match status" value="1"/>
</dbReference>
<dbReference type="Proteomes" id="UP000664795">
    <property type="component" value="Unassembled WGS sequence"/>
</dbReference>
<keyword evidence="14" id="KW-1185">Reference proteome</keyword>
<keyword evidence="7 8" id="KW-0998">Cell outer membrane</keyword>
<dbReference type="InterPro" id="IPR037066">
    <property type="entry name" value="Plug_dom_sf"/>
</dbReference>